<evidence type="ECO:0000256" key="3">
    <source>
        <dbReference type="SAM" id="Phobius"/>
    </source>
</evidence>
<dbReference type="Proteomes" id="UP000472276">
    <property type="component" value="Unassembled WGS sequence"/>
</dbReference>
<dbReference type="SUPFAM" id="SSF48726">
    <property type="entry name" value="Immunoglobulin"/>
    <property type="match status" value="1"/>
</dbReference>
<keyword evidence="1 4" id="KW-0732">Signal</keyword>
<accession>A0A668RUW5</accession>
<feature type="chain" id="PRO_5044312736" description="Ig-like domain-containing protein" evidence="4">
    <location>
        <begin position="20"/>
        <end position="155"/>
    </location>
</feature>
<dbReference type="PANTHER" id="PTHR11481">
    <property type="entry name" value="IMMUNOGLOBULIN FC RECEPTOR"/>
    <property type="match status" value="1"/>
</dbReference>
<reference evidence="6" key="1">
    <citation type="submission" date="2025-08" db="UniProtKB">
        <authorList>
            <consortium name="Ensembl"/>
        </authorList>
    </citation>
    <scope>IDENTIFICATION</scope>
</reference>
<feature type="domain" description="Ig-like" evidence="5">
    <location>
        <begin position="32"/>
        <end position="116"/>
    </location>
</feature>
<keyword evidence="3" id="KW-0812">Transmembrane</keyword>
<proteinExistence type="predicted"/>
<evidence type="ECO:0000256" key="1">
    <source>
        <dbReference type="ARBA" id="ARBA00022729"/>
    </source>
</evidence>
<evidence type="ECO:0000313" key="7">
    <source>
        <dbReference type="Proteomes" id="UP000472276"/>
    </source>
</evidence>
<protein>
    <recommendedName>
        <fullName evidence="5">Ig-like domain-containing protein</fullName>
    </recommendedName>
</protein>
<dbReference type="GO" id="GO:0006955">
    <property type="term" value="P:immune response"/>
    <property type="evidence" value="ECO:0007669"/>
    <property type="project" value="TreeGrafter"/>
</dbReference>
<dbReference type="PANTHER" id="PTHR11481:SF64">
    <property type="entry name" value="FC RECEPTOR-LIKE PROTEIN 4"/>
    <property type="match status" value="1"/>
</dbReference>
<evidence type="ECO:0000256" key="4">
    <source>
        <dbReference type="SAM" id="SignalP"/>
    </source>
</evidence>
<dbReference type="PROSITE" id="PS50835">
    <property type="entry name" value="IG_LIKE"/>
    <property type="match status" value="1"/>
</dbReference>
<dbReference type="GO" id="GO:0009897">
    <property type="term" value="C:external side of plasma membrane"/>
    <property type="evidence" value="ECO:0007669"/>
    <property type="project" value="TreeGrafter"/>
</dbReference>
<evidence type="ECO:0000259" key="5">
    <source>
        <dbReference type="PROSITE" id="PS50835"/>
    </source>
</evidence>
<dbReference type="GO" id="GO:0004888">
    <property type="term" value="F:transmembrane signaling receptor activity"/>
    <property type="evidence" value="ECO:0007669"/>
    <property type="project" value="TreeGrafter"/>
</dbReference>
<dbReference type="Ensembl" id="ENSOABT00000008294.2">
    <property type="protein sequence ID" value="ENSOABP00000007998.2"/>
    <property type="gene ID" value="ENSOABG00000004378.2"/>
</dbReference>
<dbReference type="GO" id="GO:0007166">
    <property type="term" value="P:cell surface receptor signaling pathway"/>
    <property type="evidence" value="ECO:0007669"/>
    <property type="project" value="TreeGrafter"/>
</dbReference>
<sequence length="155" mass="17599">MSVHLHVYICLCVCVQSSAETVSFALPAPPKPTVTLQPSWTQIYRGETVTVRCEIQGGEGAQWTYGWRRGQLKLNETSREYRISRATESDGGGYRCRCRRSSSWTEWSDFTALTVSCKLNIFLSFILIYIGGPFIWIHRNKMGMVGDIKVLFVAH</sequence>
<dbReference type="InterPro" id="IPR050488">
    <property type="entry name" value="Ig_Fc_receptor"/>
</dbReference>
<keyword evidence="7" id="KW-1185">Reference proteome</keyword>
<dbReference type="OMA" id="VTIIINC"/>
<dbReference type="Gene3D" id="2.60.40.10">
    <property type="entry name" value="Immunoglobulins"/>
    <property type="match status" value="1"/>
</dbReference>
<evidence type="ECO:0000313" key="6">
    <source>
        <dbReference type="Ensembl" id="ENSOABP00000007998.2"/>
    </source>
</evidence>
<dbReference type="AlphaFoldDB" id="A0A668RUW5"/>
<dbReference type="Pfam" id="PF13927">
    <property type="entry name" value="Ig_3"/>
    <property type="match status" value="1"/>
</dbReference>
<dbReference type="InterPro" id="IPR003599">
    <property type="entry name" value="Ig_sub"/>
</dbReference>
<keyword evidence="3" id="KW-0472">Membrane</keyword>
<reference evidence="6" key="2">
    <citation type="submission" date="2025-09" db="UniProtKB">
        <authorList>
            <consortium name="Ensembl"/>
        </authorList>
    </citation>
    <scope>IDENTIFICATION</scope>
</reference>
<dbReference type="SMART" id="SM00409">
    <property type="entry name" value="IG"/>
    <property type="match status" value="1"/>
</dbReference>
<organism evidence="6 7">
    <name type="scientific">Oreochromis aureus</name>
    <name type="common">Israeli tilapia</name>
    <name type="synonym">Chromis aureus</name>
    <dbReference type="NCBI Taxonomy" id="47969"/>
    <lineage>
        <taxon>Eukaryota</taxon>
        <taxon>Metazoa</taxon>
        <taxon>Chordata</taxon>
        <taxon>Craniata</taxon>
        <taxon>Vertebrata</taxon>
        <taxon>Euteleostomi</taxon>
        <taxon>Actinopterygii</taxon>
        <taxon>Neopterygii</taxon>
        <taxon>Teleostei</taxon>
        <taxon>Neoteleostei</taxon>
        <taxon>Acanthomorphata</taxon>
        <taxon>Ovalentaria</taxon>
        <taxon>Cichlomorphae</taxon>
        <taxon>Cichliformes</taxon>
        <taxon>Cichlidae</taxon>
        <taxon>African cichlids</taxon>
        <taxon>Pseudocrenilabrinae</taxon>
        <taxon>Oreochromini</taxon>
        <taxon>Oreochromis</taxon>
    </lineage>
</organism>
<dbReference type="InterPro" id="IPR007110">
    <property type="entry name" value="Ig-like_dom"/>
</dbReference>
<feature type="transmembrane region" description="Helical" evidence="3">
    <location>
        <begin position="119"/>
        <end position="137"/>
    </location>
</feature>
<name>A0A668RUW5_OREAU</name>
<dbReference type="InterPro" id="IPR013783">
    <property type="entry name" value="Ig-like_fold"/>
</dbReference>
<keyword evidence="3" id="KW-1133">Transmembrane helix</keyword>
<keyword evidence="2" id="KW-1015">Disulfide bond</keyword>
<evidence type="ECO:0000256" key="2">
    <source>
        <dbReference type="ARBA" id="ARBA00023157"/>
    </source>
</evidence>
<feature type="signal peptide" evidence="4">
    <location>
        <begin position="1"/>
        <end position="19"/>
    </location>
</feature>
<dbReference type="InterPro" id="IPR036179">
    <property type="entry name" value="Ig-like_dom_sf"/>
</dbReference>